<feature type="chain" id="PRO_5006038233" evidence="5">
    <location>
        <begin position="31"/>
        <end position="192"/>
    </location>
</feature>
<dbReference type="Pfam" id="PF00419">
    <property type="entry name" value="Fimbrial"/>
    <property type="match status" value="1"/>
</dbReference>
<accession>A0A0N9NRH5</accession>
<dbReference type="PANTHER" id="PTHR33420:SF3">
    <property type="entry name" value="FIMBRIAL SUBUNIT ELFA"/>
    <property type="match status" value="1"/>
</dbReference>
<name>A0A0N9NRH5_PECCA</name>
<comment type="subcellular location">
    <subcellularLocation>
        <location evidence="1">Fimbrium</location>
    </subcellularLocation>
</comment>
<keyword evidence="3 5" id="KW-0732">Signal</keyword>
<dbReference type="Gene3D" id="2.60.40.1090">
    <property type="entry name" value="Fimbrial-type adhesion domain"/>
    <property type="match status" value="1"/>
</dbReference>
<geneLocation type="plasmid" evidence="7">
    <name>Drgb3</name>
</geneLocation>
<evidence type="ECO:0000313" key="7">
    <source>
        <dbReference type="EMBL" id="ALG88656.1"/>
    </source>
</evidence>
<comment type="similarity">
    <text evidence="2">Belongs to the fimbrial protein family.</text>
</comment>
<evidence type="ECO:0000256" key="3">
    <source>
        <dbReference type="ARBA" id="ARBA00022729"/>
    </source>
</evidence>
<dbReference type="InterPro" id="IPR000259">
    <property type="entry name" value="Adhesion_dom_fimbrial"/>
</dbReference>
<evidence type="ECO:0000256" key="1">
    <source>
        <dbReference type="ARBA" id="ARBA00004561"/>
    </source>
</evidence>
<protein>
    <submittedName>
        <fullName evidence="7">P pilus assembly protein, pilin FimA</fullName>
    </submittedName>
</protein>
<feature type="domain" description="Fimbrial-type adhesion" evidence="6">
    <location>
        <begin position="38"/>
        <end position="191"/>
    </location>
</feature>
<dbReference type="InterPro" id="IPR036937">
    <property type="entry name" value="Adhesion_dom_fimbrial_sf"/>
</dbReference>
<evidence type="ECO:0000256" key="5">
    <source>
        <dbReference type="SAM" id="SignalP"/>
    </source>
</evidence>
<feature type="signal peptide" evidence="5">
    <location>
        <begin position="1"/>
        <end position="30"/>
    </location>
</feature>
<proteinExistence type="inferred from homology"/>
<sequence>MQQTPRVGPRFLFTLVFAGLLLGLVSNAEAGSAGTTVNFAAKLVGGTCQIAVDRTTIAFTSVSSSVVKGAGVDGIDPQLLTLSFSDCAGWGLTPKIQVSGTTITAGIPLFRNVNAASDYSQGYGVKLVQQGQATAISSLDKLTVGSANAQLSTLNSQSLTFEARLSCGSCTPGPGLSGGNMNATVTFQFIYE</sequence>
<dbReference type="SUPFAM" id="SSF49401">
    <property type="entry name" value="Bacterial adhesins"/>
    <property type="match status" value="1"/>
</dbReference>
<evidence type="ECO:0000259" key="6">
    <source>
        <dbReference type="Pfam" id="PF00419"/>
    </source>
</evidence>
<dbReference type="InterPro" id="IPR008966">
    <property type="entry name" value="Adhesion_dom_sf"/>
</dbReference>
<dbReference type="GO" id="GO:0009289">
    <property type="term" value="C:pilus"/>
    <property type="evidence" value="ECO:0007669"/>
    <property type="project" value="UniProtKB-SubCell"/>
</dbReference>
<dbReference type="AlphaFoldDB" id="A0A0N9NRH5"/>
<reference evidence="7" key="1">
    <citation type="journal article" date="2015" name="Environ. Microbiol.">
        <title>Plasmids from the gut microbiome of cabbage root fly larvae encode SaxA that catalyses the conversion of the plant toxin 2-phenylethyl isothiocyanate.</title>
        <authorList>
            <person name="Welte C.U."/>
            <person name="de Graaf R.M."/>
            <person name="van den Bosch T.J."/>
            <person name="Op den Camp H.J."/>
            <person name="van Dam N.M."/>
            <person name="Jetten M.S."/>
        </authorList>
    </citation>
    <scope>NUCLEOTIDE SEQUENCE</scope>
    <source>
        <plasmid evidence="7">Drgb3</plasmid>
    </source>
</reference>
<dbReference type="GO" id="GO:0043709">
    <property type="term" value="P:cell adhesion involved in single-species biofilm formation"/>
    <property type="evidence" value="ECO:0007669"/>
    <property type="project" value="TreeGrafter"/>
</dbReference>
<dbReference type="PANTHER" id="PTHR33420">
    <property type="entry name" value="FIMBRIAL SUBUNIT ELFA-RELATED"/>
    <property type="match status" value="1"/>
</dbReference>
<keyword evidence="7" id="KW-0614">Plasmid</keyword>
<dbReference type="InterPro" id="IPR050263">
    <property type="entry name" value="Bact_Fimbrial_Adh_Pro"/>
</dbReference>
<reference evidence="7" key="2">
    <citation type="submission" date="2015-07" db="EMBL/GenBank/DDBJ databases">
        <authorList>
            <person name="Welte C."/>
            <person name="de Graaf R."/>
            <person name="van den Bosch T.J.M."/>
            <person name="Op den Camp H."/>
            <person name="van Dam N."/>
            <person name="Jetten M."/>
        </authorList>
    </citation>
    <scope>NUCLEOTIDE SEQUENCE</scope>
    <source>
        <plasmid evidence="7">Drgb3</plasmid>
    </source>
</reference>
<evidence type="ECO:0000256" key="2">
    <source>
        <dbReference type="ARBA" id="ARBA00006671"/>
    </source>
</evidence>
<keyword evidence="4" id="KW-0281">Fimbrium</keyword>
<organism evidence="7">
    <name type="scientific">Pectobacterium carotovorum</name>
    <name type="common">Erwinia carotovora</name>
    <dbReference type="NCBI Taxonomy" id="554"/>
    <lineage>
        <taxon>Bacteria</taxon>
        <taxon>Pseudomonadati</taxon>
        <taxon>Pseudomonadota</taxon>
        <taxon>Gammaproteobacteria</taxon>
        <taxon>Enterobacterales</taxon>
        <taxon>Pectobacteriaceae</taxon>
        <taxon>Pectobacterium</taxon>
    </lineage>
</organism>
<evidence type="ECO:0000256" key="4">
    <source>
        <dbReference type="ARBA" id="ARBA00023263"/>
    </source>
</evidence>
<dbReference type="EMBL" id="KT351734">
    <property type="protein sequence ID" value="ALG88656.1"/>
    <property type="molecule type" value="Genomic_DNA"/>
</dbReference>